<dbReference type="Proteomes" id="UP000009168">
    <property type="component" value="Unassembled WGS sequence"/>
</dbReference>
<dbReference type="OrthoDB" id="365640at2759"/>
<proteinExistence type="inferred from homology"/>
<name>Q24F19_TETTS</name>
<dbReference type="PANTHER" id="PTHR31516">
    <property type="entry name" value="STABILIZER OF AXONEMAL MICROTUBULES 2"/>
    <property type="match status" value="1"/>
</dbReference>
<dbReference type="GeneID" id="7837240"/>
<evidence type="ECO:0000256" key="1">
    <source>
        <dbReference type="ARBA" id="ARBA00008738"/>
    </source>
</evidence>
<keyword evidence="4" id="KW-1185">Reference proteome</keyword>
<comment type="similarity">
    <text evidence="1">Belongs to the FAM154 family.</text>
</comment>
<dbReference type="HOGENOM" id="CLU_693531_0_0_1"/>
<dbReference type="GO" id="GO:0005856">
    <property type="term" value="C:cytoskeleton"/>
    <property type="evidence" value="ECO:0007669"/>
    <property type="project" value="TreeGrafter"/>
</dbReference>
<sequence>MKKQVRSISTYEKSPCANDQSFQNSPDKCQMSYYQTIKHDEQLDKLEKNLIDELKKTMFNSPQKDVMKNRMKHSSSTYQESGEKQNYNSINSNYPQERKEKLMQCAEGIFQGRLNELNEFNQDYYDHIAGKCVCARCTCGKHKCNQMGIKYDTKNQPNTVYMDTYNAKDLSKAKPAQSACPCDNISIPKDLKFENHTTHRDHFTPKKGERNPPIQKKQDNLLLTNIPNDNTTQYRSDYLSKGYIPAMKFIPVSSLGVVHNAPFKGITEHKQQYNPNKLGTFTPNDKADMLNHSSGVNMGVDQSKMPNFYQSTYKNSYSPMKASPNEKNIGEQLKQISKGDFNPKGGQFNTTTTHRDHYRNRFNKVCPIIIENYERTQKTKYPHNTISDLDKLNMSVNI</sequence>
<dbReference type="InterPro" id="IPR033336">
    <property type="entry name" value="SAXO1/2"/>
</dbReference>
<evidence type="ECO:0000313" key="4">
    <source>
        <dbReference type="Proteomes" id="UP000009168"/>
    </source>
</evidence>
<protein>
    <submittedName>
        <fullName evidence="3">STOP protein</fullName>
    </submittedName>
</protein>
<dbReference type="RefSeq" id="XP_001026633.1">
    <property type="nucleotide sequence ID" value="XM_001026633.1"/>
</dbReference>
<reference evidence="4" key="1">
    <citation type="journal article" date="2006" name="PLoS Biol.">
        <title>Macronuclear genome sequence of the ciliate Tetrahymena thermophila, a model eukaryote.</title>
        <authorList>
            <person name="Eisen J.A."/>
            <person name="Coyne R.S."/>
            <person name="Wu M."/>
            <person name="Wu D."/>
            <person name="Thiagarajan M."/>
            <person name="Wortman J.R."/>
            <person name="Badger J.H."/>
            <person name="Ren Q."/>
            <person name="Amedeo P."/>
            <person name="Jones K.M."/>
            <person name="Tallon L.J."/>
            <person name="Delcher A.L."/>
            <person name="Salzberg S.L."/>
            <person name="Silva J.C."/>
            <person name="Haas B.J."/>
            <person name="Majoros W.H."/>
            <person name="Farzad M."/>
            <person name="Carlton J.M."/>
            <person name="Smith R.K. Jr."/>
            <person name="Garg J."/>
            <person name="Pearlman R.E."/>
            <person name="Karrer K.M."/>
            <person name="Sun L."/>
            <person name="Manning G."/>
            <person name="Elde N.C."/>
            <person name="Turkewitz A.P."/>
            <person name="Asai D.J."/>
            <person name="Wilkes D.E."/>
            <person name="Wang Y."/>
            <person name="Cai H."/>
            <person name="Collins K."/>
            <person name="Stewart B.A."/>
            <person name="Lee S.R."/>
            <person name="Wilamowska K."/>
            <person name="Weinberg Z."/>
            <person name="Ruzzo W.L."/>
            <person name="Wloga D."/>
            <person name="Gaertig J."/>
            <person name="Frankel J."/>
            <person name="Tsao C.-C."/>
            <person name="Gorovsky M.A."/>
            <person name="Keeling P.J."/>
            <person name="Waller R.F."/>
            <person name="Patron N.J."/>
            <person name="Cherry J.M."/>
            <person name="Stover N.A."/>
            <person name="Krieger C.J."/>
            <person name="del Toro C."/>
            <person name="Ryder H.F."/>
            <person name="Williamson S.C."/>
            <person name="Barbeau R.A."/>
            <person name="Hamilton E.P."/>
            <person name="Orias E."/>
        </authorList>
    </citation>
    <scope>NUCLEOTIDE SEQUENCE [LARGE SCALE GENOMIC DNA]</scope>
    <source>
        <strain evidence="4">SB210</strain>
    </source>
</reference>
<dbReference type="KEGG" id="tet:TTHERM_00945260"/>
<dbReference type="EMBL" id="GG662297">
    <property type="protein sequence ID" value="EAS06388.1"/>
    <property type="molecule type" value="Genomic_DNA"/>
</dbReference>
<dbReference type="GO" id="GO:0008017">
    <property type="term" value="F:microtubule binding"/>
    <property type="evidence" value="ECO:0007669"/>
    <property type="project" value="InterPro"/>
</dbReference>
<organism evidence="3 4">
    <name type="scientific">Tetrahymena thermophila (strain SB210)</name>
    <dbReference type="NCBI Taxonomy" id="312017"/>
    <lineage>
        <taxon>Eukaryota</taxon>
        <taxon>Sar</taxon>
        <taxon>Alveolata</taxon>
        <taxon>Ciliophora</taxon>
        <taxon>Intramacronucleata</taxon>
        <taxon>Oligohymenophorea</taxon>
        <taxon>Hymenostomatida</taxon>
        <taxon>Tetrahymenina</taxon>
        <taxon>Tetrahymenidae</taxon>
        <taxon>Tetrahymena</taxon>
    </lineage>
</organism>
<feature type="region of interest" description="Disordered" evidence="2">
    <location>
        <begin position="1"/>
        <end position="25"/>
    </location>
</feature>
<dbReference type="InParanoid" id="Q24F19"/>
<dbReference type="PANTHER" id="PTHR31516:SF17">
    <property type="entry name" value="STABILIZER OF AXONEMAL MICROTUBULES 2"/>
    <property type="match status" value="1"/>
</dbReference>
<evidence type="ECO:0000313" key="3">
    <source>
        <dbReference type="EMBL" id="EAS06388.1"/>
    </source>
</evidence>
<dbReference type="AlphaFoldDB" id="Q24F19"/>
<evidence type="ECO:0000256" key="2">
    <source>
        <dbReference type="SAM" id="MobiDB-lite"/>
    </source>
</evidence>
<gene>
    <name evidence="3" type="ORF">TTHERM_00945260</name>
</gene>
<accession>Q24F19</accession>